<dbReference type="Gene3D" id="3.90.550.10">
    <property type="entry name" value="Spore Coat Polysaccharide Biosynthesis Protein SpsA, Chain A"/>
    <property type="match status" value="1"/>
</dbReference>
<protein>
    <submittedName>
        <fullName evidence="2">Glycosyltransferase family 2 protein</fullName>
    </submittedName>
</protein>
<reference evidence="2" key="1">
    <citation type="submission" date="2021-04" db="EMBL/GenBank/DDBJ databases">
        <authorList>
            <person name="Yoon J."/>
        </authorList>
    </citation>
    <scope>NUCLEOTIDE SEQUENCE</scope>
    <source>
        <strain evidence="2">KMU-90</strain>
    </source>
</reference>
<dbReference type="InterPro" id="IPR050834">
    <property type="entry name" value="Glycosyltransf_2"/>
</dbReference>
<dbReference type="EMBL" id="JAGTUU010000004">
    <property type="protein sequence ID" value="MBS0124923.1"/>
    <property type="molecule type" value="Genomic_DNA"/>
</dbReference>
<evidence type="ECO:0000313" key="3">
    <source>
        <dbReference type="Proteomes" id="UP000681356"/>
    </source>
</evidence>
<organism evidence="2 3">
    <name type="scientific">Thetidibacter halocola</name>
    <dbReference type="NCBI Taxonomy" id="2827239"/>
    <lineage>
        <taxon>Bacteria</taxon>
        <taxon>Pseudomonadati</taxon>
        <taxon>Pseudomonadota</taxon>
        <taxon>Alphaproteobacteria</taxon>
        <taxon>Rhodobacterales</taxon>
        <taxon>Roseobacteraceae</taxon>
        <taxon>Thetidibacter</taxon>
    </lineage>
</organism>
<dbReference type="Pfam" id="PF00535">
    <property type="entry name" value="Glycos_transf_2"/>
    <property type="match status" value="1"/>
</dbReference>
<keyword evidence="3" id="KW-1185">Reference proteome</keyword>
<comment type="caution">
    <text evidence="2">The sequence shown here is derived from an EMBL/GenBank/DDBJ whole genome shotgun (WGS) entry which is preliminary data.</text>
</comment>
<feature type="domain" description="Glycosyltransferase 2-like" evidence="1">
    <location>
        <begin position="7"/>
        <end position="144"/>
    </location>
</feature>
<dbReference type="PANTHER" id="PTHR43685:SF2">
    <property type="entry name" value="GLYCOSYLTRANSFERASE 2-LIKE DOMAIN-CONTAINING PROTEIN"/>
    <property type="match status" value="1"/>
</dbReference>
<dbReference type="AlphaFoldDB" id="A0A8J8BA83"/>
<dbReference type="SUPFAM" id="SSF53448">
    <property type="entry name" value="Nucleotide-diphospho-sugar transferases"/>
    <property type="match status" value="1"/>
</dbReference>
<dbReference type="PANTHER" id="PTHR43685">
    <property type="entry name" value="GLYCOSYLTRANSFERASE"/>
    <property type="match status" value="1"/>
</dbReference>
<evidence type="ECO:0000313" key="2">
    <source>
        <dbReference type="EMBL" id="MBS0124923.1"/>
    </source>
</evidence>
<gene>
    <name evidence="2" type="ORF">KB874_12520</name>
</gene>
<dbReference type="RefSeq" id="WP_212536872.1">
    <property type="nucleotide sequence ID" value="NZ_JAGTUU010000004.1"/>
</dbReference>
<dbReference type="CDD" id="cd00761">
    <property type="entry name" value="Glyco_tranf_GTA_type"/>
    <property type="match status" value="1"/>
</dbReference>
<dbReference type="InterPro" id="IPR029044">
    <property type="entry name" value="Nucleotide-diphossugar_trans"/>
</dbReference>
<accession>A0A8J8BA83</accession>
<evidence type="ECO:0000259" key="1">
    <source>
        <dbReference type="Pfam" id="PF00535"/>
    </source>
</evidence>
<proteinExistence type="predicted"/>
<dbReference type="GO" id="GO:0044010">
    <property type="term" value="P:single-species biofilm formation"/>
    <property type="evidence" value="ECO:0007669"/>
    <property type="project" value="TreeGrafter"/>
</dbReference>
<name>A0A8J8BA83_9RHOB</name>
<sequence length="324" mass="36623">MTLPAISIVVCCYNAAATLPRTLDSLRAQDFADFEIVAIDDGSKDDTVAVLHEHAAREPRLRVLENTGNRGTAFTRQRGLDEARADLVMFVDADDIADPRLLARLHETLTADPDLVGVGCYTTYFVEEGNDLGLQRVGPESRAAFERIYREAKLLFMVPCTLFRKADALAVGGYRQAVMPNAEGIRYEDFSEDLDLWCRLSDLGAQGRYFLTLPESLLRYRKPLGSLSTRNLGHMQLKMRWIKDCLRRRRAGRPERSLADFIASRGSWERLGDWRSDKAAGFYKQAGFAYARRNFAGLAWYLMLTGVMSPKLIRQKIATQKVTR</sequence>
<dbReference type="Proteomes" id="UP000681356">
    <property type="component" value="Unassembled WGS sequence"/>
</dbReference>
<dbReference type="InterPro" id="IPR001173">
    <property type="entry name" value="Glyco_trans_2-like"/>
</dbReference>